<dbReference type="InterPro" id="IPR050348">
    <property type="entry name" value="Protein-Tyr_Phosphatase"/>
</dbReference>
<dbReference type="PANTHER" id="PTHR19134:SF561">
    <property type="entry name" value="PROTEIN TYROSINE PHOSPHATASE 36E, ISOFORM A"/>
    <property type="match status" value="1"/>
</dbReference>
<feature type="compositionally biased region" description="Polar residues" evidence="5">
    <location>
        <begin position="656"/>
        <end position="667"/>
    </location>
</feature>
<feature type="compositionally biased region" description="Basic and acidic residues" evidence="5">
    <location>
        <begin position="592"/>
        <end position="603"/>
    </location>
</feature>
<keyword evidence="2" id="KW-0378">Hydrolase</keyword>
<evidence type="ECO:0000259" key="6">
    <source>
        <dbReference type="PROSITE" id="PS50055"/>
    </source>
</evidence>
<dbReference type="PRINTS" id="PR00700">
    <property type="entry name" value="PRTYPHPHTASE"/>
</dbReference>
<dbReference type="InterPro" id="IPR000387">
    <property type="entry name" value="Tyr_Pase_dom"/>
</dbReference>
<evidence type="ECO:0000313" key="8">
    <source>
        <dbReference type="EMBL" id="KAK7503372.1"/>
    </source>
</evidence>
<keyword evidence="9" id="KW-1185">Reference proteome</keyword>
<comment type="caution">
    <text evidence="8">The sequence shown here is derived from an EMBL/GenBank/DDBJ whole genome shotgun (WGS) entry which is preliminary data.</text>
</comment>
<dbReference type="PANTHER" id="PTHR19134">
    <property type="entry name" value="RECEPTOR-TYPE TYROSINE-PROTEIN PHOSPHATASE"/>
    <property type="match status" value="1"/>
</dbReference>
<protein>
    <recommendedName>
        <fullName evidence="1">protein-tyrosine-phosphatase</fullName>
        <ecNumber evidence="1">3.1.3.48</ecNumber>
    </recommendedName>
</protein>
<feature type="non-terminal residue" evidence="8">
    <location>
        <position position="1"/>
    </location>
</feature>
<name>A0ABD0LV49_9CAEN</name>
<evidence type="ECO:0000256" key="2">
    <source>
        <dbReference type="ARBA" id="ARBA00022801"/>
    </source>
</evidence>
<evidence type="ECO:0000256" key="5">
    <source>
        <dbReference type="SAM" id="MobiDB-lite"/>
    </source>
</evidence>
<evidence type="ECO:0000259" key="7">
    <source>
        <dbReference type="PROSITE" id="PS50056"/>
    </source>
</evidence>
<dbReference type="InterPro" id="IPR016130">
    <property type="entry name" value="Tyr_Pase_AS"/>
</dbReference>
<gene>
    <name evidence="8" type="ORF">BaRGS_00005293</name>
</gene>
<feature type="domain" description="Tyrosine-protein phosphatase" evidence="6">
    <location>
        <begin position="1044"/>
        <end position="1283"/>
    </location>
</feature>
<evidence type="ECO:0000313" key="9">
    <source>
        <dbReference type="Proteomes" id="UP001519460"/>
    </source>
</evidence>
<dbReference type="PROSITE" id="PS50056">
    <property type="entry name" value="TYR_PHOSPHATASE_2"/>
    <property type="match status" value="2"/>
</dbReference>
<dbReference type="InterPro" id="IPR002049">
    <property type="entry name" value="LE_dom"/>
</dbReference>
<keyword evidence="3" id="KW-0904">Protein phosphatase</keyword>
<comment type="catalytic activity">
    <reaction evidence="4">
        <text>O-phospho-L-tyrosyl-[protein] + H2O = L-tyrosyl-[protein] + phosphate</text>
        <dbReference type="Rhea" id="RHEA:10684"/>
        <dbReference type="Rhea" id="RHEA-COMP:10136"/>
        <dbReference type="Rhea" id="RHEA-COMP:20101"/>
        <dbReference type="ChEBI" id="CHEBI:15377"/>
        <dbReference type="ChEBI" id="CHEBI:43474"/>
        <dbReference type="ChEBI" id="CHEBI:46858"/>
        <dbReference type="ChEBI" id="CHEBI:61978"/>
        <dbReference type="EC" id="3.1.3.48"/>
    </reaction>
</comment>
<dbReference type="GO" id="GO:0004725">
    <property type="term" value="F:protein tyrosine phosphatase activity"/>
    <property type="evidence" value="ECO:0007669"/>
    <property type="project" value="UniProtKB-EC"/>
</dbReference>
<dbReference type="Gene3D" id="2.170.300.10">
    <property type="entry name" value="Tie2 ligand-binding domain superfamily"/>
    <property type="match status" value="1"/>
</dbReference>
<dbReference type="CDD" id="cd00047">
    <property type="entry name" value="PTPc"/>
    <property type="match status" value="2"/>
</dbReference>
<dbReference type="SMART" id="SM00181">
    <property type="entry name" value="EGF"/>
    <property type="match status" value="8"/>
</dbReference>
<dbReference type="SMART" id="SM00194">
    <property type="entry name" value="PTPc"/>
    <property type="match status" value="2"/>
</dbReference>
<dbReference type="InterPro" id="IPR029021">
    <property type="entry name" value="Prot-tyrosine_phosphatase-like"/>
</dbReference>
<sequence length="1293" mass="144956">LVRLTNTRITVDDVECHSIRSTPPSRQYSFTCNTVLYGQRVNISRTFQSPSDYLLNMCEFEVLVPAGISECAAGYWGPGCDRTCSSHCVRKFGTTFCYQDTGDCYGCIAGYHGSNCSQSCDVRCKDSVCNPDTGSCLFQPSVIPSTINVDRKQCYRYDTQFPTRTPTFHCDTTVYGQVVRINRDSRNYRMYLCEFQVWVCTPGYYGDKCDARCVNSTCLYCDQETGTDCYEYCRAGRYGNNCSQQCRASGCKNGQCDVVTGLCTQCDGNYGGSFCADCARGFYGGTCHQNCSAGCPNSECDQQTGHCQPCNSNYWDDKCDKQCPSGCQTSQCDQQAGRCSSCKDRYWGDKCDQQCSTGCGYSRCDQQTGYCEPCHSGYWGDFCNETCLSSRCLNNYCNQADGLCSECRGPNFQLPYCECKDGYYYDDPYCHQCRGQCYNNTPCNKTTGHCDSCAPGKLCVDGKYGENCSQTCGQCKDGAICDKETGHCPSCPVGLQPPLCQTSNTALETHTVKAAAKPVVPVFLEQPATPSLENVPADAQVASVARCAQSKFRRIQEEAAETWASSAELLFLHKKRKSSRKAAYGGVSEELTESRNGLHEQRDTNTNGSPLSFEPMAIPIPTKAEEKPKATVKPQVKSKPPRSIRDKGAIYENVSIGQTAPSTQAKSASPVVPPKDKKGKQAKAKAAGDAGVAGDDTPEDYLTDEDDLKEEGTLYSNEDTYYNVDPTSLSLDSLQRQLLNKLKARDKLDAEFQEAPRLNGEREENYMKNRFNSILPYDRSRVVLEKINGDDASDYVNASFVRGHKSEKAYIAAQGPKNNTADDFWRMVWQEQVTHIVMLTNLLEHNKRKCYEYWPAKGAKITYGTMEVTGVAEEQRAHYVIRTFDVSQAKGQEKRRVQQFHYVSWFDHEVPATTPLVDFWRYVRARATCTSKSPLLVHCSAGVGRTGTFIALDVVIDRAQHETNVIIRDVVQALRDDRCNMVQNKGQYLFLHEAVLEAYTSLNTRLDIQTFDSVFDQPVQSGSPNQRALRQMRSCFTRPVYQIAMKEENRAKNRNPNALPDDRHLVYLTPHVRGRNQYINAVYMSTFRESRGSIMTQLPLPDTLMDIWRLVDGCQVNTIVSLGDAEIQQDSTCVFYWPRHTGETIETGIYTVTMQSSTKLGSSLTKYTVSLDLKDQADTRSVEIFHYEDWSGEVPSNTTDMLQLLDTLDNTRKERAGHPLLVQCIDGAAKSGLFCALHDVMSRLTRDEEVDVYLAVRHVQSVRPEAVPSVEQYRYCYELLQHHRNSQNVYANA</sequence>
<dbReference type="FunFam" id="3.90.190.10:FF:000062">
    <property type="entry name" value="Receptor-type tyrosine-protein phosphatase kappa"/>
    <property type="match status" value="1"/>
</dbReference>
<dbReference type="PROSITE" id="PS01248">
    <property type="entry name" value="EGF_LAM_1"/>
    <property type="match status" value="1"/>
</dbReference>
<feature type="compositionally biased region" description="Low complexity" evidence="5">
    <location>
        <begin position="684"/>
        <end position="695"/>
    </location>
</feature>
<dbReference type="InterPro" id="IPR000742">
    <property type="entry name" value="EGF"/>
</dbReference>
<feature type="region of interest" description="Disordered" evidence="5">
    <location>
        <begin position="581"/>
        <end position="643"/>
    </location>
</feature>
<dbReference type="PROSITE" id="PS00383">
    <property type="entry name" value="TYR_PHOSPHATASE_1"/>
    <property type="match status" value="1"/>
</dbReference>
<dbReference type="InterPro" id="IPR003595">
    <property type="entry name" value="Tyr_Pase_cat"/>
</dbReference>
<feature type="domain" description="Tyrosine-protein phosphatase" evidence="6">
    <location>
        <begin position="738"/>
        <end position="998"/>
    </location>
</feature>
<dbReference type="EC" id="3.1.3.48" evidence="1"/>
<dbReference type="PROSITE" id="PS50055">
    <property type="entry name" value="TYR_PHOSPHATASE_PTP"/>
    <property type="match status" value="2"/>
</dbReference>
<dbReference type="Pfam" id="PF00102">
    <property type="entry name" value="Y_phosphatase"/>
    <property type="match status" value="2"/>
</dbReference>
<dbReference type="SUPFAM" id="SSF52799">
    <property type="entry name" value="(Phosphotyrosine protein) phosphatases II"/>
    <property type="match status" value="2"/>
</dbReference>
<feature type="domain" description="Tyrosine specific protein phosphatases" evidence="7">
    <location>
        <begin position="917"/>
        <end position="989"/>
    </location>
</feature>
<evidence type="ECO:0000256" key="3">
    <source>
        <dbReference type="ARBA" id="ARBA00022912"/>
    </source>
</evidence>
<evidence type="ECO:0000256" key="4">
    <source>
        <dbReference type="ARBA" id="ARBA00051722"/>
    </source>
</evidence>
<dbReference type="Gene3D" id="3.90.190.10">
    <property type="entry name" value="Protein tyrosine phosphatase superfamily"/>
    <property type="match status" value="2"/>
</dbReference>
<dbReference type="FunFam" id="3.90.190.10:FF:000102">
    <property type="entry name" value="Receptor-type tyrosine-protein phosphatase"/>
    <property type="match status" value="1"/>
</dbReference>
<evidence type="ECO:0000256" key="1">
    <source>
        <dbReference type="ARBA" id="ARBA00013064"/>
    </source>
</evidence>
<feature type="region of interest" description="Disordered" evidence="5">
    <location>
        <begin position="656"/>
        <end position="703"/>
    </location>
</feature>
<organism evidence="8 9">
    <name type="scientific">Batillaria attramentaria</name>
    <dbReference type="NCBI Taxonomy" id="370345"/>
    <lineage>
        <taxon>Eukaryota</taxon>
        <taxon>Metazoa</taxon>
        <taxon>Spiralia</taxon>
        <taxon>Lophotrochozoa</taxon>
        <taxon>Mollusca</taxon>
        <taxon>Gastropoda</taxon>
        <taxon>Caenogastropoda</taxon>
        <taxon>Sorbeoconcha</taxon>
        <taxon>Cerithioidea</taxon>
        <taxon>Batillariidae</taxon>
        <taxon>Batillaria</taxon>
    </lineage>
</organism>
<feature type="domain" description="Tyrosine specific protein phosphatases" evidence="7">
    <location>
        <begin position="1199"/>
        <end position="1274"/>
    </location>
</feature>
<dbReference type="InterPro" id="IPR000242">
    <property type="entry name" value="PTP_cat"/>
</dbReference>
<reference evidence="8 9" key="1">
    <citation type="journal article" date="2023" name="Sci. Data">
        <title>Genome assembly of the Korean intertidal mud-creeper Batillaria attramentaria.</title>
        <authorList>
            <person name="Patra A.K."/>
            <person name="Ho P.T."/>
            <person name="Jun S."/>
            <person name="Lee S.J."/>
            <person name="Kim Y."/>
            <person name="Won Y.J."/>
        </authorList>
    </citation>
    <scope>NUCLEOTIDE SEQUENCE [LARGE SCALE GENOMIC DNA]</scope>
    <source>
        <strain evidence="8">Wonlab-2016</strain>
    </source>
</reference>
<proteinExistence type="predicted"/>
<accession>A0ABD0LV49</accession>
<dbReference type="Proteomes" id="UP001519460">
    <property type="component" value="Unassembled WGS sequence"/>
</dbReference>
<dbReference type="SMART" id="SM00404">
    <property type="entry name" value="PTPc_motif"/>
    <property type="match status" value="2"/>
</dbReference>
<dbReference type="EMBL" id="JACVVK020000020">
    <property type="protein sequence ID" value="KAK7503372.1"/>
    <property type="molecule type" value="Genomic_DNA"/>
</dbReference>